<comment type="subcellular location">
    <subcellularLocation>
        <location evidence="1 7">Cell membrane</location>
        <topology evidence="1 7">Multi-pass membrane protein</topology>
    </subcellularLocation>
</comment>
<dbReference type="OrthoDB" id="4053402at2"/>
<evidence type="ECO:0000256" key="1">
    <source>
        <dbReference type="ARBA" id="ARBA00004651"/>
    </source>
</evidence>
<feature type="transmembrane region" description="Helical" evidence="7">
    <location>
        <begin position="173"/>
        <end position="197"/>
    </location>
</feature>
<keyword evidence="3" id="KW-1003">Cell membrane</keyword>
<dbReference type="InterPro" id="IPR000515">
    <property type="entry name" value="MetI-like"/>
</dbReference>
<keyword evidence="5 7" id="KW-1133">Transmembrane helix</keyword>
<dbReference type="Gene3D" id="1.10.3720.10">
    <property type="entry name" value="MetI-like"/>
    <property type="match status" value="1"/>
</dbReference>
<keyword evidence="2 7" id="KW-0813">Transport</keyword>
<evidence type="ECO:0000256" key="6">
    <source>
        <dbReference type="ARBA" id="ARBA00023136"/>
    </source>
</evidence>
<feature type="transmembrane region" description="Helical" evidence="7">
    <location>
        <begin position="218"/>
        <end position="243"/>
    </location>
</feature>
<evidence type="ECO:0000259" key="9">
    <source>
        <dbReference type="PROSITE" id="PS50928"/>
    </source>
</evidence>
<evidence type="ECO:0000256" key="3">
    <source>
        <dbReference type="ARBA" id="ARBA00022475"/>
    </source>
</evidence>
<evidence type="ECO:0000256" key="8">
    <source>
        <dbReference type="SAM" id="MobiDB-lite"/>
    </source>
</evidence>
<dbReference type="InterPro" id="IPR035906">
    <property type="entry name" value="MetI-like_sf"/>
</dbReference>
<evidence type="ECO:0000313" key="10">
    <source>
        <dbReference type="EMBL" id="EMY34716.1"/>
    </source>
</evidence>
<keyword evidence="4 7" id="KW-0812">Transmembrane</keyword>
<dbReference type="CDD" id="cd06261">
    <property type="entry name" value="TM_PBP2"/>
    <property type="match status" value="1"/>
</dbReference>
<dbReference type="Pfam" id="PF00528">
    <property type="entry name" value="BPD_transp_1"/>
    <property type="match status" value="1"/>
</dbReference>
<proteinExistence type="inferred from homology"/>
<dbReference type="EMBL" id="ANPE02000103">
    <property type="protein sequence ID" value="EMY34716.1"/>
    <property type="molecule type" value="Genomic_DNA"/>
</dbReference>
<dbReference type="SUPFAM" id="SSF161098">
    <property type="entry name" value="MetI-like"/>
    <property type="match status" value="1"/>
</dbReference>
<evidence type="ECO:0000313" key="11">
    <source>
        <dbReference type="Proteomes" id="UP000010729"/>
    </source>
</evidence>
<dbReference type="RefSeq" id="WP_005268472.1">
    <property type="nucleotide sequence ID" value="NZ_ANPE02000103.1"/>
</dbReference>
<keyword evidence="6 7" id="KW-0472">Membrane</keyword>
<dbReference type="PANTHER" id="PTHR30193:SF1">
    <property type="entry name" value="ABC TRANSPORTER PERMEASE PROTEIN YESP-RELATED"/>
    <property type="match status" value="1"/>
</dbReference>
<evidence type="ECO:0000256" key="4">
    <source>
        <dbReference type="ARBA" id="ARBA00022692"/>
    </source>
</evidence>
<dbReference type="Proteomes" id="UP000010729">
    <property type="component" value="Unassembled WGS sequence"/>
</dbReference>
<evidence type="ECO:0000256" key="2">
    <source>
        <dbReference type="ARBA" id="ARBA00022448"/>
    </source>
</evidence>
<keyword evidence="11" id="KW-1185">Reference proteome</keyword>
<dbReference type="AlphaFoldDB" id="N1UWF3"/>
<feature type="domain" description="ABC transmembrane type-1" evidence="9">
    <location>
        <begin position="87"/>
        <end position="304"/>
    </location>
</feature>
<evidence type="ECO:0000256" key="5">
    <source>
        <dbReference type="ARBA" id="ARBA00022989"/>
    </source>
</evidence>
<dbReference type="PANTHER" id="PTHR30193">
    <property type="entry name" value="ABC TRANSPORTER PERMEASE PROTEIN"/>
    <property type="match status" value="1"/>
</dbReference>
<feature type="transmembrane region" description="Helical" evidence="7">
    <location>
        <begin position="288"/>
        <end position="307"/>
    </location>
</feature>
<gene>
    <name evidence="10" type="ORF">D477_008108</name>
</gene>
<sequence length="320" mass="36044">MSVLPLGRSRTDQELRPQQRRNRRRNLRAALLFISPWILGFLVFTLWPVLYSGYLSLTDYDVINDPNFIGLENYGQMLEDPKIRLALWNTFIYTVFSVPVHIIVSLLLAMLLNRVTGRASGFFRTVFYLPKMTPPVAIGILLLLLFNGQNGLVNGVLGWFGIPGPSWTTDPAWIQPGLIIMSLWTLGASTIILLAALQNVPQELYDSARVDGANSWQTTWRITLPMISGSLFFLTIVNTIAAFQTFTEAYTAYFGSGNSTYSNDAALFYAIYLFQQAFEFLHMGYASAMAWLLFVIVLVVTIIQMVVGRRMVYYEGDGNG</sequence>
<reference evidence="10 11" key="1">
    <citation type="journal article" date="2013" name="Genome Announc.">
        <title>Draft Genome Sequence of Arthrobacter crystallopoietes Strain BAB-32, Revealing Genes for Bioremediation.</title>
        <authorList>
            <person name="Joshi M.N."/>
            <person name="Pandit A.S."/>
            <person name="Sharma A."/>
            <person name="Pandya R.V."/>
            <person name="Desai S.M."/>
            <person name="Saxena A.K."/>
            <person name="Bagatharia S.B."/>
        </authorList>
    </citation>
    <scope>NUCLEOTIDE SEQUENCE [LARGE SCALE GENOMIC DNA]</scope>
    <source>
        <strain evidence="10 11">BAB-32</strain>
    </source>
</reference>
<comment type="caution">
    <text evidence="10">The sequence shown here is derived from an EMBL/GenBank/DDBJ whole genome shotgun (WGS) entry which is preliminary data.</text>
</comment>
<protein>
    <submittedName>
        <fullName evidence="10">ABC transporter</fullName>
    </submittedName>
</protein>
<organism evidence="10 11">
    <name type="scientific">Arthrobacter crystallopoietes BAB-32</name>
    <dbReference type="NCBI Taxonomy" id="1246476"/>
    <lineage>
        <taxon>Bacteria</taxon>
        <taxon>Bacillati</taxon>
        <taxon>Actinomycetota</taxon>
        <taxon>Actinomycetes</taxon>
        <taxon>Micrococcales</taxon>
        <taxon>Micrococcaceae</taxon>
        <taxon>Crystallibacter</taxon>
    </lineage>
</organism>
<dbReference type="PROSITE" id="PS50928">
    <property type="entry name" value="ABC_TM1"/>
    <property type="match status" value="1"/>
</dbReference>
<name>N1UWF3_9MICC</name>
<feature type="transmembrane region" description="Helical" evidence="7">
    <location>
        <begin position="29"/>
        <end position="50"/>
    </location>
</feature>
<dbReference type="InterPro" id="IPR051393">
    <property type="entry name" value="ABC_transporter_permease"/>
</dbReference>
<dbReference type="SUPFAM" id="SSF160964">
    <property type="entry name" value="MalF N-terminal region-like"/>
    <property type="match status" value="1"/>
</dbReference>
<evidence type="ECO:0000256" key="7">
    <source>
        <dbReference type="RuleBase" id="RU363032"/>
    </source>
</evidence>
<feature type="transmembrane region" description="Helical" evidence="7">
    <location>
        <begin position="91"/>
        <end position="112"/>
    </location>
</feature>
<dbReference type="GO" id="GO:0005886">
    <property type="term" value="C:plasma membrane"/>
    <property type="evidence" value="ECO:0007669"/>
    <property type="project" value="UniProtKB-SubCell"/>
</dbReference>
<feature type="region of interest" description="Disordered" evidence="8">
    <location>
        <begin position="1"/>
        <end position="20"/>
    </location>
</feature>
<feature type="transmembrane region" description="Helical" evidence="7">
    <location>
        <begin position="133"/>
        <end position="153"/>
    </location>
</feature>
<accession>N1UWF3</accession>
<dbReference type="GO" id="GO:0055085">
    <property type="term" value="P:transmembrane transport"/>
    <property type="evidence" value="ECO:0007669"/>
    <property type="project" value="InterPro"/>
</dbReference>
<comment type="similarity">
    <text evidence="7">Belongs to the binding-protein-dependent transport system permease family.</text>
</comment>